<dbReference type="InterPro" id="IPR007122">
    <property type="entry name" value="Villin/Gelsolin"/>
</dbReference>
<dbReference type="InterPro" id="IPR000340">
    <property type="entry name" value="Dual-sp_phosphatase_cat-dom"/>
</dbReference>
<dbReference type="InterPro" id="IPR000387">
    <property type="entry name" value="Tyr_Pase_dom"/>
</dbReference>
<feature type="compositionally biased region" description="Acidic residues" evidence="3">
    <location>
        <begin position="1"/>
        <end position="13"/>
    </location>
</feature>
<evidence type="ECO:0000313" key="6">
    <source>
        <dbReference type="EMBL" id="JAG96378.1"/>
    </source>
</evidence>
<organism evidence="6">
    <name type="scientific">Araucaria cunninghamii</name>
    <name type="common">Hoop pine</name>
    <name type="synonym">Moreton Bay pine</name>
    <dbReference type="NCBI Taxonomy" id="56994"/>
    <lineage>
        <taxon>Eukaryota</taxon>
        <taxon>Viridiplantae</taxon>
        <taxon>Streptophyta</taxon>
        <taxon>Embryophyta</taxon>
        <taxon>Tracheophyta</taxon>
        <taxon>Spermatophyta</taxon>
        <taxon>Pinopsida</taxon>
        <taxon>Pinidae</taxon>
        <taxon>Conifers II</taxon>
        <taxon>Araucariales</taxon>
        <taxon>Araucariaceae</taxon>
        <taxon>Araucaria</taxon>
    </lineage>
</organism>
<feature type="compositionally biased region" description="Low complexity" evidence="3">
    <location>
        <begin position="498"/>
        <end position="513"/>
    </location>
</feature>
<dbReference type="PANTHER" id="PTHR46381">
    <property type="entry name" value="MKPA PROTEIN"/>
    <property type="match status" value="1"/>
</dbReference>
<feature type="region of interest" description="Disordered" evidence="3">
    <location>
        <begin position="1"/>
        <end position="75"/>
    </location>
</feature>
<dbReference type="SMART" id="SM00195">
    <property type="entry name" value="DSPc"/>
    <property type="match status" value="1"/>
</dbReference>
<dbReference type="EMBL" id="GCKF01037656">
    <property type="protein sequence ID" value="JAG96378.1"/>
    <property type="molecule type" value="Transcribed_RNA"/>
</dbReference>
<dbReference type="InterPro" id="IPR020422">
    <property type="entry name" value="TYR_PHOSPHATASE_DUAL_dom"/>
</dbReference>
<dbReference type="PANTHER" id="PTHR46381:SF2">
    <property type="entry name" value="MAP KINASE PHOSPHATASE"/>
    <property type="match status" value="1"/>
</dbReference>
<dbReference type="Pfam" id="PF00782">
    <property type="entry name" value="DSPc"/>
    <property type="match status" value="1"/>
</dbReference>
<protein>
    <recommendedName>
        <fullName evidence="7">Protein-tyrosine-phosphatase</fullName>
    </recommendedName>
</protein>
<evidence type="ECO:0000259" key="5">
    <source>
        <dbReference type="PROSITE" id="PS50056"/>
    </source>
</evidence>
<dbReference type="GO" id="GO:0004721">
    <property type="term" value="F:phosphoprotein phosphatase activity"/>
    <property type="evidence" value="ECO:0007669"/>
    <property type="project" value="UniProtKB-KW"/>
</dbReference>
<reference evidence="6" key="1">
    <citation type="submission" date="2015-03" db="EMBL/GenBank/DDBJ databases">
        <title>A transcriptome of Araucaria cunninghamii, an australian fine timber species.</title>
        <authorList>
            <person name="Jing Yi C.J.Y."/>
            <person name="Yin San L.Y.S."/>
            <person name="Abdul Karim S.S."/>
            <person name="Wan Azmi N.N."/>
            <person name="Hercus R.R."/>
            <person name="Croft L.L."/>
        </authorList>
    </citation>
    <scope>NUCLEOTIDE SEQUENCE</scope>
    <source>
        <strain evidence="6">MI0301</strain>
        <tissue evidence="6">Leaf</tissue>
    </source>
</reference>
<dbReference type="PROSITE" id="PS50054">
    <property type="entry name" value="TYR_PHOSPHATASE_DUAL"/>
    <property type="match status" value="1"/>
</dbReference>
<dbReference type="Gene3D" id="3.90.190.10">
    <property type="entry name" value="Protein tyrosine phosphatase superfamily"/>
    <property type="match status" value="1"/>
</dbReference>
<feature type="domain" description="Tyrosine-protein phosphatase" evidence="4">
    <location>
        <begin position="154"/>
        <end position="296"/>
    </location>
</feature>
<feature type="compositionally biased region" description="Polar residues" evidence="3">
    <location>
        <begin position="53"/>
        <end position="73"/>
    </location>
</feature>
<feature type="region of interest" description="Disordered" evidence="3">
    <location>
        <begin position="579"/>
        <end position="598"/>
    </location>
</feature>
<feature type="domain" description="Tyrosine specific protein phosphatases" evidence="5">
    <location>
        <begin position="213"/>
        <end position="274"/>
    </location>
</feature>
<evidence type="ECO:0000259" key="4">
    <source>
        <dbReference type="PROSITE" id="PS50054"/>
    </source>
</evidence>
<dbReference type="CDD" id="cd14498">
    <property type="entry name" value="DSP"/>
    <property type="match status" value="1"/>
</dbReference>
<evidence type="ECO:0000256" key="3">
    <source>
        <dbReference type="SAM" id="MobiDB-lite"/>
    </source>
</evidence>
<dbReference type="AlphaFoldDB" id="A0A0D6R270"/>
<dbReference type="InterPro" id="IPR016130">
    <property type="entry name" value="Tyr_Pase_AS"/>
</dbReference>
<name>A0A0D6R270_ARACU</name>
<feature type="compositionally biased region" description="Polar residues" evidence="3">
    <location>
        <begin position="31"/>
        <end position="40"/>
    </location>
</feature>
<dbReference type="SUPFAM" id="SSF55753">
    <property type="entry name" value="Actin depolymerizing proteins"/>
    <property type="match status" value="2"/>
</dbReference>
<keyword evidence="2" id="KW-0904">Protein phosphatase</keyword>
<feature type="compositionally biased region" description="Polar residues" evidence="3">
    <location>
        <begin position="585"/>
        <end position="597"/>
    </location>
</feature>
<evidence type="ECO:0000256" key="2">
    <source>
        <dbReference type="ARBA" id="ARBA00022912"/>
    </source>
</evidence>
<evidence type="ECO:0000256" key="1">
    <source>
        <dbReference type="ARBA" id="ARBA00022801"/>
    </source>
</evidence>
<dbReference type="InterPro" id="IPR029021">
    <property type="entry name" value="Prot-tyrosine_phosphatase-like"/>
</dbReference>
<dbReference type="InterPro" id="IPR029006">
    <property type="entry name" value="ADF-H/Gelsolin-like_dom_sf"/>
</dbReference>
<feature type="region of interest" description="Disordered" evidence="3">
    <location>
        <begin position="495"/>
        <end position="518"/>
    </location>
</feature>
<sequence length="831" mass="92339">MEESPMVGEDADGDIQRDHQYPRAQKFWRSVSWSSHSAPSTPGPANYGKLQPFGQTTMQGPPLTPRSQQSSKARSCLPPLQPLSITRRCLEEWPQAGSDDIGEWPYCTTPGGKRDAGKQLNGPDIKLDLGSVQRPTEPPEIQVKRDKLAFFDKDCSRVAEHIYLGSDAVAKNREVLRENGITHVLNCVGFVCPEYFKTDLVYKTLWLQDNPSEDITSILYDVFDYFEEVREQGGRVLVHCCQGVSRSTSLVIAYLMWREGQSFEDAFQYVKAARGITNPNIGFASQLSQCQKRVHAAPMSPSSLLRMYRMAPHSSYAPLHLVPKSVNPPGPSALDSRGAFIVHIPSAIYVWIGGSCHHVMISMAKAAASQVVRYERAQGPPVVMREGHETDEFWDALSKAPHLLDEHEKSEKGTVKNMLECQVDVTHNVGVGNKRVESYNIDFELFGRAIAGGVVPPFSSSGEEIETHLPARENGWDILRRKFVTGNVKDFVTASKATSDTPDSSSVKSSVSPYHSPASRISDFRISSKSCSPSFSPLSFTSSPNSSVWSSFSSSPSPSPVSNLWEPLETIAEPVSFPSKGPASSLAQRRGSNSPSLQLPRLFGVSGGLLGVPWSPSVSPKGKSNKGGGVDDFQFKSFDGAHRGMDIQKQEKHSEQNDSAQNKDIWLDEKCQGRDQLHNLILQASSPSIQMADVSSEDESSSLAKWEEEEGQKWMHPMLYKWPEMEKIDIFDANILDHRELFVLLAPNTANQNLKFSMVVYLWVGSDLVMDSSSIGKAQVDGRICGIQTTDRDWEQIGHEFLKRMDLPRDTSIRVVKGRKEPEEFWSHFNV</sequence>
<dbReference type="GO" id="GO:0051015">
    <property type="term" value="F:actin filament binding"/>
    <property type="evidence" value="ECO:0007669"/>
    <property type="project" value="InterPro"/>
</dbReference>
<evidence type="ECO:0008006" key="7">
    <source>
        <dbReference type="Google" id="ProtNLM"/>
    </source>
</evidence>
<proteinExistence type="predicted"/>
<dbReference type="Gene3D" id="3.40.20.10">
    <property type="entry name" value="Severin"/>
    <property type="match status" value="2"/>
</dbReference>
<dbReference type="Pfam" id="PF25466">
    <property type="entry name" value="MPK1_gelsolin_C"/>
    <property type="match status" value="1"/>
</dbReference>
<keyword evidence="1" id="KW-0378">Hydrolase</keyword>
<dbReference type="InterPro" id="IPR057528">
    <property type="entry name" value="MPK1_C"/>
</dbReference>
<dbReference type="PROSITE" id="PS00383">
    <property type="entry name" value="TYR_PHOSPHATASE_1"/>
    <property type="match status" value="1"/>
</dbReference>
<dbReference type="SUPFAM" id="SSF52799">
    <property type="entry name" value="(Phosphotyrosine protein) phosphatases II"/>
    <property type="match status" value="1"/>
</dbReference>
<dbReference type="SMART" id="SM00262">
    <property type="entry name" value="GEL"/>
    <property type="match status" value="1"/>
</dbReference>
<feature type="region of interest" description="Disordered" evidence="3">
    <location>
        <begin position="616"/>
        <end position="635"/>
    </location>
</feature>
<dbReference type="PROSITE" id="PS50056">
    <property type="entry name" value="TYR_PHOSPHATASE_2"/>
    <property type="match status" value="1"/>
</dbReference>
<accession>A0A0D6R270</accession>
<dbReference type="EMBL" id="GCKF01037658">
    <property type="protein sequence ID" value="JAG96377.1"/>
    <property type="molecule type" value="Transcribed_RNA"/>
</dbReference>